<evidence type="ECO:0000256" key="1">
    <source>
        <dbReference type="SAM" id="MobiDB-lite"/>
    </source>
</evidence>
<protein>
    <submittedName>
        <fullName evidence="2">Uncharacterized protein</fullName>
    </submittedName>
</protein>
<gene>
    <name evidence="2" type="ordered locus">Mmcs_5166</name>
</gene>
<organism evidence="2">
    <name type="scientific">Mycobacterium sp. (strain MCS)</name>
    <dbReference type="NCBI Taxonomy" id="164756"/>
    <lineage>
        <taxon>Bacteria</taxon>
        <taxon>Bacillati</taxon>
        <taxon>Actinomycetota</taxon>
        <taxon>Actinomycetes</taxon>
        <taxon>Mycobacteriales</taxon>
        <taxon>Mycobacteriaceae</taxon>
        <taxon>Mycobacterium</taxon>
    </lineage>
</organism>
<proteinExistence type="predicted"/>
<dbReference type="EMBL" id="CP000384">
    <property type="protein sequence ID" value="ABG11270.1"/>
    <property type="molecule type" value="Genomic_DNA"/>
</dbReference>
<sequence>MNPGGSHTVGAMTTVSLRRSIGDLTFDHVLVPPDGPSDGTVSAPTILVFLGMEGRSDAQIAIAVHHGWDDPPAPPEDVVAERAWRALGVFLSETFRTRTRSPRRPGRGASTARWATAPGTRAPSAR</sequence>
<name>A0A5Q5BRW1_MYCSS</name>
<reference evidence="2" key="1">
    <citation type="submission" date="2006-06" db="EMBL/GenBank/DDBJ databases">
        <title>Complete sequence of chromosome of Mycobacterium sp. MCS.</title>
        <authorList>
            <consortium name="US DOE Joint Genome Institute"/>
            <person name="Copeland A."/>
            <person name="Lucas S."/>
            <person name="Lapidus A."/>
            <person name="Barry K."/>
            <person name="Detter J.C."/>
            <person name="Glavina del Rio T."/>
            <person name="Hammon N."/>
            <person name="Israni S."/>
            <person name="Dalin E."/>
            <person name="Tice H."/>
            <person name="Pitluck S."/>
            <person name="Martinez M."/>
            <person name="Schmutz J."/>
            <person name="Larimer F."/>
            <person name="Land M."/>
            <person name="Hauser L."/>
            <person name="Kyrpides N."/>
            <person name="Kim E."/>
            <person name="Miller C.D."/>
            <person name="Hughes J.E."/>
            <person name="Anderson A.J."/>
            <person name="Sims R.C."/>
            <person name="Richardson P."/>
        </authorList>
    </citation>
    <scope>NUCLEOTIDE SEQUENCE [LARGE SCALE GENOMIC DNA]</scope>
    <source>
        <strain evidence="2">MCS</strain>
    </source>
</reference>
<evidence type="ECO:0000313" key="2">
    <source>
        <dbReference type="EMBL" id="ABG11270.1"/>
    </source>
</evidence>
<dbReference type="AlphaFoldDB" id="A0A5Q5BRW1"/>
<feature type="region of interest" description="Disordered" evidence="1">
    <location>
        <begin position="96"/>
        <end position="126"/>
    </location>
</feature>
<feature type="compositionally biased region" description="Basic residues" evidence="1">
    <location>
        <begin position="97"/>
        <end position="106"/>
    </location>
</feature>
<dbReference type="KEGG" id="mmc:Mmcs_5166"/>
<accession>A0A5Q5BRW1</accession>